<evidence type="ECO:0000313" key="2">
    <source>
        <dbReference type="Proteomes" id="UP000199586"/>
    </source>
</evidence>
<evidence type="ECO:0000313" key="1">
    <source>
        <dbReference type="EMBL" id="SFP36773.1"/>
    </source>
</evidence>
<sequence>MLSLLLLQAAVPMLGALDRQALPARGCAAYLWNPTDRSFAAMAGADPANLRVKLDSKVVDLPRVAQVGQGGYGLATTTSYQAGPLAATLTMTVAARDDLTAGAMVPQATLTLRRPGSDELVQPLAGLIGCATNP</sequence>
<dbReference type="Proteomes" id="UP000199586">
    <property type="component" value="Unassembled WGS sequence"/>
</dbReference>
<dbReference type="RefSeq" id="WP_093330120.1">
    <property type="nucleotide sequence ID" value="NZ_FOXP01000001.1"/>
</dbReference>
<dbReference type="EMBL" id="FOXP01000001">
    <property type="protein sequence ID" value="SFP36773.1"/>
    <property type="molecule type" value="Genomic_DNA"/>
</dbReference>
<dbReference type="OrthoDB" id="7595402at2"/>
<organism evidence="1 2">
    <name type="scientific">Sphingomonas rubra</name>
    <dbReference type="NCBI Taxonomy" id="634430"/>
    <lineage>
        <taxon>Bacteria</taxon>
        <taxon>Pseudomonadati</taxon>
        <taxon>Pseudomonadota</taxon>
        <taxon>Alphaproteobacteria</taxon>
        <taxon>Sphingomonadales</taxon>
        <taxon>Sphingomonadaceae</taxon>
        <taxon>Sphingomonas</taxon>
    </lineage>
</organism>
<accession>A0A1I5PRZ4</accession>
<dbReference type="AlphaFoldDB" id="A0A1I5PRZ4"/>
<protein>
    <submittedName>
        <fullName evidence="1">Uncharacterized protein</fullName>
    </submittedName>
</protein>
<gene>
    <name evidence="1" type="ORF">SAMN04488241_101189</name>
</gene>
<keyword evidence="2" id="KW-1185">Reference proteome</keyword>
<name>A0A1I5PRZ4_9SPHN</name>
<dbReference type="STRING" id="634430.SAMN04488241_101189"/>
<reference evidence="1 2" key="1">
    <citation type="submission" date="2016-10" db="EMBL/GenBank/DDBJ databases">
        <authorList>
            <person name="de Groot N.N."/>
        </authorList>
    </citation>
    <scope>NUCLEOTIDE SEQUENCE [LARGE SCALE GENOMIC DNA]</scope>
    <source>
        <strain evidence="1 2">CGMCC 1.9113</strain>
    </source>
</reference>
<proteinExistence type="predicted"/>